<dbReference type="Proteomes" id="UP001596018">
    <property type="component" value="Unassembled WGS sequence"/>
</dbReference>
<dbReference type="RefSeq" id="WP_377342228.1">
    <property type="nucleotide sequence ID" value="NZ_JALBWS010000007.1"/>
</dbReference>
<name>A0ABW0JZW8_9GAMM</name>
<dbReference type="EMBL" id="JBHSMM010000007">
    <property type="protein sequence ID" value="MFC5441572.1"/>
    <property type="molecule type" value="Genomic_DNA"/>
</dbReference>
<comment type="caution">
    <text evidence="2">The sequence shown here is derived from an EMBL/GenBank/DDBJ whole genome shotgun (WGS) entry which is preliminary data.</text>
</comment>
<reference evidence="3" key="1">
    <citation type="journal article" date="2019" name="Int. J. Syst. Evol. Microbiol.">
        <title>The Global Catalogue of Microorganisms (GCM) 10K type strain sequencing project: providing services to taxonomists for standard genome sequencing and annotation.</title>
        <authorList>
            <consortium name="The Broad Institute Genomics Platform"/>
            <consortium name="The Broad Institute Genome Sequencing Center for Infectious Disease"/>
            <person name="Wu L."/>
            <person name="Ma J."/>
        </authorList>
    </citation>
    <scope>NUCLEOTIDE SEQUENCE [LARGE SCALE GENOMIC DNA]</scope>
    <source>
        <strain evidence="3">KACC 12822</strain>
    </source>
</reference>
<keyword evidence="1" id="KW-1133">Transmembrane helix</keyword>
<sequence>MKVTDWLAVYAAILSTVVFAWNVLRAKPKVKARLTFGLHPEQGPGVYIFVQNKSSHTVHLASVGPLYRSGCASIREKLAFVIKYRRFPKTLGWVHTSFRYFGVSDGCPVAIEAGNAHQIFLPEAQVEEILRGADARDLMAHAQDMLWHNAYSNVLAYPLPTSSAGAA</sequence>
<keyword evidence="3" id="KW-1185">Reference proteome</keyword>
<keyword evidence="1" id="KW-0472">Membrane</keyword>
<evidence type="ECO:0000313" key="3">
    <source>
        <dbReference type="Proteomes" id="UP001596018"/>
    </source>
</evidence>
<evidence type="ECO:0000256" key="1">
    <source>
        <dbReference type="SAM" id="Phobius"/>
    </source>
</evidence>
<evidence type="ECO:0000313" key="2">
    <source>
        <dbReference type="EMBL" id="MFC5441572.1"/>
    </source>
</evidence>
<feature type="transmembrane region" description="Helical" evidence="1">
    <location>
        <begin position="6"/>
        <end position="24"/>
    </location>
</feature>
<proteinExistence type="predicted"/>
<organism evidence="2 3">
    <name type="scientific">Rhodanobacter ginsenosidimutans</name>
    <dbReference type="NCBI Taxonomy" id="490571"/>
    <lineage>
        <taxon>Bacteria</taxon>
        <taxon>Pseudomonadati</taxon>
        <taxon>Pseudomonadota</taxon>
        <taxon>Gammaproteobacteria</taxon>
        <taxon>Lysobacterales</taxon>
        <taxon>Rhodanobacteraceae</taxon>
        <taxon>Rhodanobacter</taxon>
    </lineage>
</organism>
<gene>
    <name evidence="2" type="ORF">ACFPK0_16285</name>
</gene>
<protein>
    <submittedName>
        <fullName evidence="2">Uncharacterized protein</fullName>
    </submittedName>
</protein>
<keyword evidence="1" id="KW-0812">Transmembrane</keyword>
<accession>A0ABW0JZW8</accession>